<dbReference type="Pfam" id="PF13185">
    <property type="entry name" value="GAF_2"/>
    <property type="match status" value="1"/>
</dbReference>
<dbReference type="SUPFAM" id="SSF47384">
    <property type="entry name" value="Homodimeric domain of signal transducing histidine kinase"/>
    <property type="match status" value="1"/>
</dbReference>
<comment type="caution">
    <text evidence="11">The sequence shown here is derived from an EMBL/GenBank/DDBJ whole genome shotgun (WGS) entry which is preliminary data.</text>
</comment>
<dbReference type="PRINTS" id="PR00344">
    <property type="entry name" value="BCTRLSENSOR"/>
</dbReference>
<dbReference type="InterPro" id="IPR005467">
    <property type="entry name" value="His_kinase_dom"/>
</dbReference>
<dbReference type="InterPro" id="IPR029016">
    <property type="entry name" value="GAF-like_dom_sf"/>
</dbReference>
<dbReference type="GO" id="GO:0007234">
    <property type="term" value="P:osmosensory signaling via phosphorelay pathway"/>
    <property type="evidence" value="ECO:0007669"/>
    <property type="project" value="TreeGrafter"/>
</dbReference>
<keyword evidence="9" id="KW-0175">Coiled coil</keyword>
<evidence type="ECO:0000256" key="7">
    <source>
        <dbReference type="ARBA" id="ARBA00022840"/>
    </source>
</evidence>
<sequence length="436" mass="49942">MRNKIDQKPLQLKNSERLLLKSQDELSIKNQIFNIFLTVTYEEIYNQILQVVLKVLKSQFGVVGYMNEQEDVIYPSLTRDVWDICKMDNKDSVFPKKIWSKTVFGEVINKKKSLIVNKPLNVPEGHVPLLNFLGSPIIHHDKIIGLIAVANKVLNYNEDDLKILDWITSIIAPILYESLQKQKYEEELKTQNLELEKLNDLKSEFLKNASHELKTPLISIKGFSNLLQLLYNDVLDKKAISMLKEIEQSCSRLEKIIKNLIVSSRLESSKVEFNTSKENLSSLIKHSIMELQTLAKLRNQTINAKLDDQVITKLNKEQILEVFANLISNAIKYTPKNGEINILTEIRGKNVVISIVDNGIGFTQDEKEKIFKEFGKIVRDEQNLDLEIEGTGLGLYISKKIISLHGGEIWMESEGKNKGTTFFISLPIIIDEKENS</sequence>
<keyword evidence="4" id="KW-0808">Transferase</keyword>
<dbReference type="Gene3D" id="3.30.450.40">
    <property type="match status" value="1"/>
</dbReference>
<evidence type="ECO:0000256" key="6">
    <source>
        <dbReference type="ARBA" id="ARBA00022777"/>
    </source>
</evidence>
<dbReference type="InterPro" id="IPR003018">
    <property type="entry name" value="GAF"/>
</dbReference>
<organism evidence="11">
    <name type="scientific">marine sediment metagenome</name>
    <dbReference type="NCBI Taxonomy" id="412755"/>
    <lineage>
        <taxon>unclassified sequences</taxon>
        <taxon>metagenomes</taxon>
        <taxon>ecological metagenomes</taxon>
    </lineage>
</organism>
<dbReference type="Gene3D" id="1.10.287.130">
    <property type="match status" value="1"/>
</dbReference>
<dbReference type="SMART" id="SM00387">
    <property type="entry name" value="HATPase_c"/>
    <property type="match status" value="1"/>
</dbReference>
<dbReference type="SMART" id="SM00388">
    <property type="entry name" value="HisKA"/>
    <property type="match status" value="1"/>
</dbReference>
<evidence type="ECO:0000259" key="10">
    <source>
        <dbReference type="PROSITE" id="PS50109"/>
    </source>
</evidence>
<keyword evidence="3" id="KW-0597">Phosphoprotein</keyword>
<evidence type="ECO:0000313" key="11">
    <source>
        <dbReference type="EMBL" id="KKN49641.1"/>
    </source>
</evidence>
<dbReference type="AlphaFoldDB" id="A0A0F9TKN1"/>
<evidence type="ECO:0000256" key="8">
    <source>
        <dbReference type="ARBA" id="ARBA00023012"/>
    </source>
</evidence>
<dbReference type="PANTHER" id="PTHR42878:SF7">
    <property type="entry name" value="SENSOR HISTIDINE KINASE GLRK"/>
    <property type="match status" value="1"/>
</dbReference>
<dbReference type="GO" id="GO:0005524">
    <property type="term" value="F:ATP binding"/>
    <property type="evidence" value="ECO:0007669"/>
    <property type="project" value="UniProtKB-KW"/>
</dbReference>
<feature type="domain" description="Histidine kinase" evidence="10">
    <location>
        <begin position="208"/>
        <end position="430"/>
    </location>
</feature>
<dbReference type="GO" id="GO:0000155">
    <property type="term" value="F:phosphorelay sensor kinase activity"/>
    <property type="evidence" value="ECO:0007669"/>
    <property type="project" value="InterPro"/>
</dbReference>
<dbReference type="InterPro" id="IPR003661">
    <property type="entry name" value="HisK_dim/P_dom"/>
</dbReference>
<dbReference type="InterPro" id="IPR050351">
    <property type="entry name" value="BphY/WalK/GraS-like"/>
</dbReference>
<protein>
    <recommendedName>
        <fullName evidence="2">histidine kinase</fullName>
        <ecNumber evidence="2">2.7.13.3</ecNumber>
    </recommendedName>
</protein>
<dbReference type="InterPro" id="IPR004358">
    <property type="entry name" value="Sig_transdc_His_kin-like_C"/>
</dbReference>
<dbReference type="PANTHER" id="PTHR42878">
    <property type="entry name" value="TWO-COMPONENT HISTIDINE KINASE"/>
    <property type="match status" value="1"/>
</dbReference>
<evidence type="ECO:0000256" key="1">
    <source>
        <dbReference type="ARBA" id="ARBA00000085"/>
    </source>
</evidence>
<keyword evidence="8" id="KW-0902">Two-component regulatory system</keyword>
<accession>A0A0F9TKN1</accession>
<feature type="coiled-coil region" evidence="9">
    <location>
        <begin position="176"/>
        <end position="208"/>
    </location>
</feature>
<keyword evidence="6" id="KW-0418">Kinase</keyword>
<dbReference type="Pfam" id="PF00512">
    <property type="entry name" value="HisKA"/>
    <property type="match status" value="1"/>
</dbReference>
<gene>
    <name evidence="11" type="ORF">LCGC14_0640710</name>
</gene>
<dbReference type="PROSITE" id="PS50109">
    <property type="entry name" value="HIS_KIN"/>
    <property type="match status" value="1"/>
</dbReference>
<dbReference type="Gene3D" id="3.30.565.10">
    <property type="entry name" value="Histidine kinase-like ATPase, C-terminal domain"/>
    <property type="match status" value="1"/>
</dbReference>
<dbReference type="CDD" id="cd00075">
    <property type="entry name" value="HATPase"/>
    <property type="match status" value="1"/>
</dbReference>
<dbReference type="InterPro" id="IPR036890">
    <property type="entry name" value="HATPase_C_sf"/>
</dbReference>
<reference evidence="11" key="1">
    <citation type="journal article" date="2015" name="Nature">
        <title>Complex archaea that bridge the gap between prokaryotes and eukaryotes.</title>
        <authorList>
            <person name="Spang A."/>
            <person name="Saw J.H."/>
            <person name="Jorgensen S.L."/>
            <person name="Zaremba-Niedzwiedzka K."/>
            <person name="Martijn J."/>
            <person name="Lind A.E."/>
            <person name="van Eijk R."/>
            <person name="Schleper C."/>
            <person name="Guy L."/>
            <person name="Ettema T.J."/>
        </authorList>
    </citation>
    <scope>NUCLEOTIDE SEQUENCE</scope>
</reference>
<dbReference type="GO" id="GO:0030295">
    <property type="term" value="F:protein kinase activator activity"/>
    <property type="evidence" value="ECO:0007669"/>
    <property type="project" value="TreeGrafter"/>
</dbReference>
<comment type="catalytic activity">
    <reaction evidence="1">
        <text>ATP + protein L-histidine = ADP + protein N-phospho-L-histidine.</text>
        <dbReference type="EC" id="2.7.13.3"/>
    </reaction>
</comment>
<evidence type="ECO:0000256" key="9">
    <source>
        <dbReference type="SAM" id="Coils"/>
    </source>
</evidence>
<dbReference type="InterPro" id="IPR036097">
    <property type="entry name" value="HisK_dim/P_sf"/>
</dbReference>
<dbReference type="EMBL" id="LAZR01001158">
    <property type="protein sequence ID" value="KKN49641.1"/>
    <property type="molecule type" value="Genomic_DNA"/>
</dbReference>
<evidence type="ECO:0000256" key="3">
    <source>
        <dbReference type="ARBA" id="ARBA00022553"/>
    </source>
</evidence>
<keyword evidence="7" id="KW-0067">ATP-binding</keyword>
<evidence type="ECO:0000256" key="4">
    <source>
        <dbReference type="ARBA" id="ARBA00022679"/>
    </source>
</evidence>
<evidence type="ECO:0000256" key="2">
    <source>
        <dbReference type="ARBA" id="ARBA00012438"/>
    </source>
</evidence>
<evidence type="ECO:0000256" key="5">
    <source>
        <dbReference type="ARBA" id="ARBA00022741"/>
    </source>
</evidence>
<dbReference type="GO" id="GO:0000156">
    <property type="term" value="F:phosphorelay response regulator activity"/>
    <property type="evidence" value="ECO:0007669"/>
    <property type="project" value="TreeGrafter"/>
</dbReference>
<keyword evidence="5" id="KW-0547">Nucleotide-binding</keyword>
<dbReference type="EC" id="2.7.13.3" evidence="2"/>
<dbReference type="InterPro" id="IPR003594">
    <property type="entry name" value="HATPase_dom"/>
</dbReference>
<proteinExistence type="predicted"/>
<name>A0A0F9TKN1_9ZZZZ</name>
<dbReference type="Pfam" id="PF02518">
    <property type="entry name" value="HATPase_c"/>
    <property type="match status" value="1"/>
</dbReference>
<dbReference type="SUPFAM" id="SSF55874">
    <property type="entry name" value="ATPase domain of HSP90 chaperone/DNA topoisomerase II/histidine kinase"/>
    <property type="match status" value="1"/>
</dbReference>
<dbReference type="SUPFAM" id="SSF55781">
    <property type="entry name" value="GAF domain-like"/>
    <property type="match status" value="1"/>
</dbReference>
<dbReference type="CDD" id="cd00082">
    <property type="entry name" value="HisKA"/>
    <property type="match status" value="1"/>
</dbReference>
<dbReference type="FunFam" id="3.30.565.10:FF:000006">
    <property type="entry name" value="Sensor histidine kinase WalK"/>
    <property type="match status" value="1"/>
</dbReference>